<dbReference type="GO" id="GO:0003682">
    <property type="term" value="F:chromatin binding"/>
    <property type="evidence" value="ECO:0007669"/>
    <property type="project" value="TreeGrafter"/>
</dbReference>
<dbReference type="InterPro" id="IPR013721">
    <property type="entry name" value="STAG"/>
</dbReference>
<dbReference type="AlphaFoldDB" id="A0AAD4RBL1"/>
<evidence type="ECO:0000256" key="1">
    <source>
        <dbReference type="ARBA" id="ARBA00005486"/>
    </source>
</evidence>
<evidence type="ECO:0000313" key="4">
    <source>
        <dbReference type="EMBL" id="KAI1723640.1"/>
    </source>
</evidence>
<dbReference type="PROSITE" id="PS51425">
    <property type="entry name" value="SCD"/>
    <property type="match status" value="1"/>
</dbReference>
<evidence type="ECO:0000313" key="5">
    <source>
        <dbReference type="Proteomes" id="UP001201812"/>
    </source>
</evidence>
<dbReference type="InterPro" id="IPR016024">
    <property type="entry name" value="ARM-type_fold"/>
</dbReference>
<dbReference type="Pfam" id="PF24571">
    <property type="entry name" value="HEAT_SCC3-SA"/>
    <property type="match status" value="1"/>
</dbReference>
<comment type="similarity">
    <text evidence="1">Belongs to the SCC3 family.</text>
</comment>
<dbReference type="PANTHER" id="PTHR11199">
    <property type="entry name" value="STROMAL ANTIGEN"/>
    <property type="match status" value="1"/>
</dbReference>
<accession>A0AAD4RBL1</accession>
<gene>
    <name evidence="4" type="ORF">DdX_03808</name>
</gene>
<feature type="region of interest" description="Disordered" evidence="2">
    <location>
        <begin position="1"/>
        <end position="93"/>
    </location>
</feature>
<dbReference type="GO" id="GO:0005634">
    <property type="term" value="C:nucleus"/>
    <property type="evidence" value="ECO:0007669"/>
    <property type="project" value="TreeGrafter"/>
</dbReference>
<feature type="domain" description="SCD" evidence="3">
    <location>
        <begin position="306"/>
        <end position="391"/>
    </location>
</feature>
<dbReference type="EMBL" id="JAKKPZ010000003">
    <property type="protein sequence ID" value="KAI1723640.1"/>
    <property type="molecule type" value="Genomic_DNA"/>
</dbReference>
<name>A0AAD4RBL1_9BILA</name>
<sequence length="1064" mass="121485">MTGSTHEEISTVSPASSYPTTADDDSVFRTPSMSLRGRKRKSTYDDTSYDYSLNMPKRGRPKGVGAARTKTTPLERKPRAGGLHKDAHSREPDPSGLFAALKTGRNINDIVEKWIVSYENAPDQAIIQILQLMITCCGCSGHIDSNMVHNMEFKNIIAKLTEEFDEDSGNDYPLVLAGPQWKKFRQNIGDFLRLFVVKCKSGIIFDVSLMDSLIQLLTGLADSQLRAFRHTATFAAMKLSSAIVEVVVDLARLKEKNAIQVETEKAKLRQMGTSERLELLLATKDDLDHKIDELSSMIQYMFKSVFVHRYRDVVPDVRCICIGELGNWMQSHPAYFLEDSYLKYIGWSLFDKFADVRLKCISSLLALYSHDALVSRLELFTNKFKDRLVSMVMDVDTDVAIKSCQLMTHIYRAFPNLLELKDCGPIYEVVYCNNRALAIAAGEFLNARVFAATDFSQHYGDPNQINQLTAQESRQLITDLVTFYIEGAVHNHAAFLVDALIDTSPMLKDWQNQVDMLLSGEADRFDTELVEVMCCAVRQAATGENPVGRTNPKRGPVPAMKDTKALQDERIRISEIFIPSLPRLLAQFIADQSKVLNLTTLPLYFQLEMYPNARFGRHLEELMMMLDRIVEQHSDDEILRNVAKIVQYFSENIAVAQQTEPARLRLVDGVALQLRQGMQRFVEEEEERLDEEDEAALLASYRKMTAFASFMDIRRWDVWDMTVNLLNNSHKFQSADLVEKGVNWLLQSLVCDLKNVTDGNYNEDFIRRLKKRRDQFLVCTQDILREGASGVEHTYLCLCDVLVFFNWKLAADAAQNDLMQSLPVKLDPEFSQRINSFVVDNVFVSQEEESFINMDDHTQINLMYKRRNLLGQYCKLIMHGVLPVTDAALVLRYYTKFYNDFGDILKHLLQKCKEMDKVSAAKAAILSLINSYEELKTLSPDHYVDPNSDDFTGLRELARRFALSFGPDSVKNRDAIAMIHKDGITHALDLEEIRRNRRKNTKPQSVSFLEVLVEFSPRLVRQDKMAVLHYLEKHCPVDPIQLADDPFWGPYLIYKNSLTIVKNA</sequence>
<comment type="caution">
    <text evidence="4">The sequence shown here is derived from an EMBL/GenBank/DDBJ whole genome shotgun (WGS) entry which is preliminary data.</text>
</comment>
<dbReference type="SUPFAM" id="SSF48371">
    <property type="entry name" value="ARM repeat"/>
    <property type="match status" value="1"/>
</dbReference>
<dbReference type="GO" id="GO:0008278">
    <property type="term" value="C:cohesin complex"/>
    <property type="evidence" value="ECO:0007669"/>
    <property type="project" value="TreeGrafter"/>
</dbReference>
<dbReference type="Proteomes" id="UP001201812">
    <property type="component" value="Unassembled WGS sequence"/>
</dbReference>
<organism evidence="4 5">
    <name type="scientific">Ditylenchus destructor</name>
    <dbReference type="NCBI Taxonomy" id="166010"/>
    <lineage>
        <taxon>Eukaryota</taxon>
        <taxon>Metazoa</taxon>
        <taxon>Ecdysozoa</taxon>
        <taxon>Nematoda</taxon>
        <taxon>Chromadorea</taxon>
        <taxon>Rhabditida</taxon>
        <taxon>Tylenchina</taxon>
        <taxon>Tylenchomorpha</taxon>
        <taxon>Sphaerularioidea</taxon>
        <taxon>Anguinidae</taxon>
        <taxon>Anguininae</taxon>
        <taxon>Ditylenchus</taxon>
    </lineage>
</organism>
<dbReference type="Pfam" id="PF08514">
    <property type="entry name" value="STAG"/>
    <property type="match status" value="1"/>
</dbReference>
<dbReference type="InterPro" id="IPR020839">
    <property type="entry name" value="SCD"/>
</dbReference>
<dbReference type="InterPro" id="IPR056396">
    <property type="entry name" value="HEAT_SCC3-SA"/>
</dbReference>
<evidence type="ECO:0000259" key="3">
    <source>
        <dbReference type="PROSITE" id="PS51425"/>
    </source>
</evidence>
<keyword evidence="5" id="KW-1185">Reference proteome</keyword>
<evidence type="ECO:0000256" key="2">
    <source>
        <dbReference type="SAM" id="MobiDB-lite"/>
    </source>
</evidence>
<dbReference type="GO" id="GO:0000785">
    <property type="term" value="C:chromatin"/>
    <property type="evidence" value="ECO:0007669"/>
    <property type="project" value="TreeGrafter"/>
</dbReference>
<feature type="compositionally biased region" description="Polar residues" evidence="2">
    <location>
        <begin position="10"/>
        <end position="20"/>
    </location>
</feature>
<dbReference type="PANTHER" id="PTHR11199:SF0">
    <property type="entry name" value="LD34181P-RELATED"/>
    <property type="match status" value="1"/>
</dbReference>
<protein>
    <submittedName>
        <fullName evidence="4">STAG domain-containing protein</fullName>
    </submittedName>
</protein>
<feature type="compositionally biased region" description="Basic and acidic residues" evidence="2">
    <location>
        <begin position="73"/>
        <end position="93"/>
    </location>
</feature>
<dbReference type="Pfam" id="PF21581">
    <property type="entry name" value="SCD"/>
    <property type="match status" value="1"/>
</dbReference>
<reference evidence="4" key="1">
    <citation type="submission" date="2022-01" db="EMBL/GenBank/DDBJ databases">
        <title>Genome Sequence Resource for Two Populations of Ditylenchus destructor, the Migratory Endoparasitic Phytonematode.</title>
        <authorList>
            <person name="Zhang H."/>
            <person name="Lin R."/>
            <person name="Xie B."/>
        </authorList>
    </citation>
    <scope>NUCLEOTIDE SEQUENCE</scope>
    <source>
        <strain evidence="4">BazhouSP</strain>
    </source>
</reference>
<dbReference type="InterPro" id="IPR039662">
    <property type="entry name" value="Cohesin_Scc3/SA"/>
</dbReference>
<dbReference type="GO" id="GO:0007062">
    <property type="term" value="P:sister chromatid cohesion"/>
    <property type="evidence" value="ECO:0007669"/>
    <property type="project" value="UniProtKB-ARBA"/>
</dbReference>
<proteinExistence type="inferred from homology"/>